<dbReference type="Proteomes" id="UP001597511">
    <property type="component" value="Unassembled WGS sequence"/>
</dbReference>
<keyword evidence="1" id="KW-1133">Transmembrane helix</keyword>
<protein>
    <recommendedName>
        <fullName evidence="4">Outer membrane protein beta-barrel domain-containing protein</fullName>
    </recommendedName>
</protein>
<evidence type="ECO:0008006" key="4">
    <source>
        <dbReference type="Google" id="ProtNLM"/>
    </source>
</evidence>
<gene>
    <name evidence="2" type="ORF">ACFS6H_08100</name>
</gene>
<accession>A0ABW6A2Y5</accession>
<dbReference type="RefSeq" id="WP_386097072.1">
    <property type="nucleotide sequence ID" value="NZ_JBHUOZ010000001.1"/>
</dbReference>
<dbReference type="EMBL" id="JBHUOZ010000001">
    <property type="protein sequence ID" value="MFD2919663.1"/>
    <property type="molecule type" value="Genomic_DNA"/>
</dbReference>
<proteinExistence type="predicted"/>
<feature type="transmembrane region" description="Helical" evidence="1">
    <location>
        <begin position="42"/>
        <end position="60"/>
    </location>
</feature>
<keyword evidence="1" id="KW-0472">Membrane</keyword>
<keyword evidence="1" id="KW-0812">Transmembrane</keyword>
<comment type="caution">
    <text evidence="2">The sequence shown here is derived from an EMBL/GenBank/DDBJ whole genome shotgun (WGS) entry which is preliminary data.</text>
</comment>
<organism evidence="2 3">
    <name type="scientific">Terrimonas rubra</name>
    <dbReference type="NCBI Taxonomy" id="1035890"/>
    <lineage>
        <taxon>Bacteria</taxon>
        <taxon>Pseudomonadati</taxon>
        <taxon>Bacteroidota</taxon>
        <taxon>Chitinophagia</taxon>
        <taxon>Chitinophagales</taxon>
        <taxon>Chitinophagaceae</taxon>
        <taxon>Terrimonas</taxon>
    </lineage>
</organism>
<reference evidence="3" key="1">
    <citation type="journal article" date="2019" name="Int. J. Syst. Evol. Microbiol.">
        <title>The Global Catalogue of Microorganisms (GCM) 10K type strain sequencing project: providing services to taxonomists for standard genome sequencing and annotation.</title>
        <authorList>
            <consortium name="The Broad Institute Genomics Platform"/>
            <consortium name="The Broad Institute Genome Sequencing Center for Infectious Disease"/>
            <person name="Wu L."/>
            <person name="Ma J."/>
        </authorList>
    </citation>
    <scope>NUCLEOTIDE SEQUENCE [LARGE SCALE GENOMIC DNA]</scope>
    <source>
        <strain evidence="3">KCTC 23299</strain>
    </source>
</reference>
<name>A0ABW6A2Y5_9BACT</name>
<evidence type="ECO:0000256" key="1">
    <source>
        <dbReference type="SAM" id="Phobius"/>
    </source>
</evidence>
<evidence type="ECO:0000313" key="3">
    <source>
        <dbReference type="Proteomes" id="UP001597511"/>
    </source>
</evidence>
<evidence type="ECO:0000313" key="2">
    <source>
        <dbReference type="EMBL" id="MFD2919663.1"/>
    </source>
</evidence>
<sequence length="484" mass="53833">MSANNFEQEVEQRLARLQMKPSDGVWQKLEAGLQRKKRRRTFFLFFLAALLCAGGGYGVWTQSGLNNKELADTKPVTTVPGSNEPATANTVVKENDHETVNTVTQEEKVKTIPSDPAVPGVTHQPVTVTRNVRQDQAVTQKFKQPTLKQVPVSDRTLHSNNNNIAVPDNKGDVTDAGNTMVFVNNDSAALQQYRLINEGAFADRDYTGLNDTDQVSALLPDPAKFPQPVNANEPVIQKVKQKYPFYWGVEVLAGVSGSVEKKEPFSKPAQTDMINSPNPNPSMGYYNASSPLLNNTAIWESQNVHRASTSHSFGVAGYKQFTKRSAVSFGVSYQYLSTATKVGDSTTTVNTNNTMRTYYSGSEMKNYINKFHFINIPVTHHLILNRNENMPFSWDLGMSASQLLSTNALVMSSYLGGSLHEDKQAFTKTHFFIHTGLTIGLTNNKNRLWQLGPVVSYGLNKIGQEKSDDKNFWQVGIRLRCLLR</sequence>
<keyword evidence="3" id="KW-1185">Reference proteome</keyword>